<dbReference type="OrthoDB" id="6538985at2"/>
<dbReference type="EMBL" id="JZYX01000011">
    <property type="protein sequence ID" value="KJN29302.1"/>
    <property type="molecule type" value="Genomic_DNA"/>
</dbReference>
<sequence>MNYIVENNNLSTFPAVTQRALETLNTARNAWLDARRKQKAAADNVATIRQRRAEMEATTNALNEEWRTLFRKSQGVVSKEMKKLRAEITLGRETLEDFDDLLAAQECENALLPQEAAELAGKYIHAHDALVGIRAKQIWEDFMQLHGKALIQTLSLLKSTMGREASAVVGVVHSVNDPDTVLKDFIHKNITKPALTNDVMPDQDPVFKLAGVAPDYAARLDFSKQLSPAALHKMKIRHEQMLLQKNNSVSEGM</sequence>
<name>A0A0F1B581_9ENTR</name>
<accession>A0A0F1B581</accession>
<comment type="caution">
    <text evidence="1">The sequence shown here is derived from an EMBL/GenBank/DDBJ whole genome shotgun (WGS) entry which is preliminary data.</text>
</comment>
<evidence type="ECO:0000313" key="2">
    <source>
        <dbReference type="Proteomes" id="UP000033352"/>
    </source>
</evidence>
<gene>
    <name evidence="1" type="ORF">SS37_07205</name>
</gene>
<dbReference type="PATRIC" id="fig|1619248.3.peg.406"/>
<organism evidence="1 2">
    <name type="scientific">Enterobacter sichuanensis</name>
    <dbReference type="NCBI Taxonomy" id="2071710"/>
    <lineage>
        <taxon>Bacteria</taxon>
        <taxon>Pseudomonadati</taxon>
        <taxon>Pseudomonadota</taxon>
        <taxon>Gammaproteobacteria</taxon>
        <taxon>Enterobacterales</taxon>
        <taxon>Enterobacteriaceae</taxon>
        <taxon>Enterobacter</taxon>
        <taxon>Enterobacter cloacae complex</taxon>
    </lineage>
</organism>
<dbReference type="Proteomes" id="UP000033352">
    <property type="component" value="Unassembled WGS sequence"/>
</dbReference>
<reference evidence="1 2" key="1">
    <citation type="submission" date="2015-03" db="EMBL/GenBank/DDBJ databases">
        <authorList>
            <person name="McCorrison J."/>
            <person name="Sanka R."/>
            <person name="Adams M."/>
            <person name="Brinkac L."/>
            <person name="Nierman W."/>
            <person name="Sutton G."/>
            <person name="Nelson K."/>
            <person name="Kiedrowski L."/>
            <person name="Guerrero D."/>
            <person name="Bonomo R."/>
        </authorList>
    </citation>
    <scope>NUCLEOTIDE SEQUENCE [LARGE SCALE GENOMIC DNA]</scope>
    <source>
        <strain evidence="1 2">35699</strain>
    </source>
</reference>
<dbReference type="Gene3D" id="1.20.58.1090">
    <property type="entry name" value="Phage polarity suppression protein monomer"/>
    <property type="match status" value="1"/>
</dbReference>
<protein>
    <submittedName>
        <fullName evidence="1">Sid</fullName>
    </submittedName>
</protein>
<proteinExistence type="predicted"/>
<dbReference type="AlphaFoldDB" id="A0A0F1B581"/>
<dbReference type="RefSeq" id="WP_045285122.1">
    <property type="nucleotide sequence ID" value="NZ_JZYX01000011.1"/>
</dbReference>
<evidence type="ECO:0000313" key="1">
    <source>
        <dbReference type="EMBL" id="KJN29302.1"/>
    </source>
</evidence>